<dbReference type="PROSITE" id="PS51635">
    <property type="entry name" value="PNPLA"/>
    <property type="match status" value="1"/>
</dbReference>
<dbReference type="Proteomes" id="UP001163687">
    <property type="component" value="Chromosome"/>
</dbReference>
<feature type="active site" description="Proton acceptor" evidence="4">
    <location>
        <position position="154"/>
    </location>
</feature>
<feature type="short sequence motif" description="GXSXG" evidence="4">
    <location>
        <begin position="40"/>
        <end position="44"/>
    </location>
</feature>
<name>A0AA35CM03_9FIRM</name>
<accession>A0AA35CM03</accession>
<dbReference type="Gene3D" id="3.40.1090.10">
    <property type="entry name" value="Cytosolic phospholipase A2 catalytic domain"/>
    <property type="match status" value="1"/>
</dbReference>
<keyword evidence="1 4" id="KW-0378">Hydrolase</keyword>
<dbReference type="GO" id="GO:0016787">
    <property type="term" value="F:hydrolase activity"/>
    <property type="evidence" value="ECO:0007669"/>
    <property type="project" value="UniProtKB-UniRule"/>
</dbReference>
<dbReference type="AlphaFoldDB" id="A0AA35CM03"/>
<evidence type="ECO:0000259" key="5">
    <source>
        <dbReference type="PROSITE" id="PS51635"/>
    </source>
</evidence>
<evidence type="ECO:0000256" key="3">
    <source>
        <dbReference type="ARBA" id="ARBA00023098"/>
    </source>
</evidence>
<keyword evidence="7" id="KW-1185">Reference proteome</keyword>
<reference evidence="6" key="1">
    <citation type="submission" date="2022-03" db="EMBL/GenBank/DDBJ databases">
        <title>Complete genome sequence of Caldinitratiruptor microaerophilus.</title>
        <authorList>
            <person name="Mukaiyama R."/>
            <person name="Nishiyama T."/>
            <person name="Ueda K."/>
        </authorList>
    </citation>
    <scope>NUCLEOTIDE SEQUENCE</scope>
    <source>
        <strain evidence="6">JCM 16183</strain>
    </source>
</reference>
<dbReference type="Pfam" id="PF01734">
    <property type="entry name" value="Patatin"/>
    <property type="match status" value="1"/>
</dbReference>
<dbReference type="InterPro" id="IPR050301">
    <property type="entry name" value="NTE"/>
</dbReference>
<dbReference type="PANTHER" id="PTHR14226">
    <property type="entry name" value="NEUROPATHY TARGET ESTERASE/SWISS CHEESE D.MELANOGASTER"/>
    <property type="match status" value="1"/>
</dbReference>
<dbReference type="EMBL" id="AP025628">
    <property type="protein sequence ID" value="BDG61800.1"/>
    <property type="molecule type" value="Genomic_DNA"/>
</dbReference>
<evidence type="ECO:0000256" key="2">
    <source>
        <dbReference type="ARBA" id="ARBA00022963"/>
    </source>
</evidence>
<dbReference type="InterPro" id="IPR002641">
    <property type="entry name" value="PNPLA_dom"/>
</dbReference>
<comment type="caution">
    <text evidence="4">Lacks conserved residue(s) required for the propagation of feature annotation.</text>
</comment>
<feature type="domain" description="PNPLA" evidence="5">
    <location>
        <begin position="9"/>
        <end position="167"/>
    </location>
</feature>
<proteinExistence type="predicted"/>
<sequence length="270" mass="29110">MSQEVKVGLALGGGVARGIAHVGVLQALEESGIPIHIVAGTSAGSIVGALYAAGLDPWLLERVARELNWRGLVRLRLRRDGLLDAEGLEQLLRGNIGDLEFSQLRIPFAAVACDLLTGEEVVFREGRVAPAVRASASMPGVFLPVRMGARLLVDGGIVNNVPVSVCRAMGADYVIGVDLNRPRDRLRPPRNLLHILLYTLALLQRPQIEASLAQADVAIRPDLSEFSVVELERVSEMVEAGRRATFAAVPRIRADLERLRAGRAATRTLS</sequence>
<dbReference type="GO" id="GO:0016042">
    <property type="term" value="P:lipid catabolic process"/>
    <property type="evidence" value="ECO:0007669"/>
    <property type="project" value="UniProtKB-UniRule"/>
</dbReference>
<keyword evidence="2 4" id="KW-0442">Lipid degradation</keyword>
<dbReference type="InterPro" id="IPR016035">
    <property type="entry name" value="Acyl_Trfase/lysoPLipase"/>
</dbReference>
<dbReference type="PANTHER" id="PTHR14226:SF76">
    <property type="entry name" value="NTE FAMILY PROTEIN RSSA"/>
    <property type="match status" value="1"/>
</dbReference>
<dbReference type="SUPFAM" id="SSF52151">
    <property type="entry name" value="FabD/lysophospholipase-like"/>
    <property type="match status" value="1"/>
</dbReference>
<evidence type="ECO:0000313" key="6">
    <source>
        <dbReference type="EMBL" id="BDG61800.1"/>
    </source>
</evidence>
<protein>
    <submittedName>
        <fullName evidence="6">NTE family protein YlbK</fullName>
    </submittedName>
</protein>
<evidence type="ECO:0000313" key="7">
    <source>
        <dbReference type="Proteomes" id="UP001163687"/>
    </source>
</evidence>
<keyword evidence="3 4" id="KW-0443">Lipid metabolism</keyword>
<dbReference type="KEGG" id="cmic:caldi_28900"/>
<feature type="active site" description="Nucleophile" evidence="4">
    <location>
        <position position="42"/>
    </location>
</feature>
<evidence type="ECO:0000256" key="1">
    <source>
        <dbReference type="ARBA" id="ARBA00022801"/>
    </source>
</evidence>
<dbReference type="RefSeq" id="WP_264842428.1">
    <property type="nucleotide sequence ID" value="NZ_AP025628.1"/>
</dbReference>
<dbReference type="CDD" id="cd07205">
    <property type="entry name" value="Pat_PNPLA6_PNPLA7_NTE1_like"/>
    <property type="match status" value="1"/>
</dbReference>
<gene>
    <name evidence="6" type="primary">ylbK</name>
    <name evidence="6" type="ORF">caldi_28900</name>
</gene>
<evidence type="ECO:0000256" key="4">
    <source>
        <dbReference type="PROSITE-ProRule" id="PRU01161"/>
    </source>
</evidence>
<feature type="short sequence motif" description="DGA/G" evidence="4">
    <location>
        <begin position="154"/>
        <end position="156"/>
    </location>
</feature>
<organism evidence="6 7">
    <name type="scientific">Caldinitratiruptor microaerophilus</name>
    <dbReference type="NCBI Taxonomy" id="671077"/>
    <lineage>
        <taxon>Bacteria</taxon>
        <taxon>Bacillati</taxon>
        <taxon>Bacillota</taxon>
        <taxon>Clostridia</taxon>
        <taxon>Eubacteriales</taxon>
        <taxon>Symbiobacteriaceae</taxon>
        <taxon>Caldinitratiruptor</taxon>
    </lineage>
</organism>